<accession>A0ABN8GMC1</accession>
<protein>
    <recommendedName>
        <fullName evidence="4">ABC transporter permease</fullName>
    </recommendedName>
</protein>
<feature type="transmembrane region" description="Helical" evidence="1">
    <location>
        <begin position="99"/>
        <end position="125"/>
    </location>
</feature>
<evidence type="ECO:0000313" key="2">
    <source>
        <dbReference type="EMBL" id="CAH1210879.1"/>
    </source>
</evidence>
<dbReference type="RefSeq" id="WP_236343646.1">
    <property type="nucleotide sequence ID" value="NZ_CAKMMF010000018.1"/>
</dbReference>
<keyword evidence="1" id="KW-0812">Transmembrane</keyword>
<sequence length="266" mass="30812">MYNFLQLVRNENMKIYSRVQTWIMIGLIVLFQLGLSLLFLFASEDVKIDSWSAMYDETYIIFFFVALFTVVVASNSVANEFSSGTIKLLLIRPWSRSKILLSKYISILLFGLLLGVIMFVLTWGVNLLLFQLDNSQSIVENKFGSTKDITPLQYMLLYYANKFIELVMLITISFMISAVFRSSMLAIIISLLILTSGVLISRALFAFGFEWVDYVLFLHMNFIRYLDENPLKEEFTLAYSVAVYGVYYVIFMATTWFVFNKRDVSN</sequence>
<gene>
    <name evidence="2" type="ORF">PAECIP111893_03313</name>
</gene>
<dbReference type="EMBL" id="CAKMMF010000018">
    <property type="protein sequence ID" value="CAH1210879.1"/>
    <property type="molecule type" value="Genomic_DNA"/>
</dbReference>
<keyword evidence="1" id="KW-0472">Membrane</keyword>
<organism evidence="2 3">
    <name type="scientific">Paenibacillus plantiphilus</name>
    <dbReference type="NCBI Taxonomy" id="2905650"/>
    <lineage>
        <taxon>Bacteria</taxon>
        <taxon>Bacillati</taxon>
        <taxon>Bacillota</taxon>
        <taxon>Bacilli</taxon>
        <taxon>Bacillales</taxon>
        <taxon>Paenibacillaceae</taxon>
        <taxon>Paenibacillus</taxon>
    </lineage>
</organism>
<evidence type="ECO:0008006" key="4">
    <source>
        <dbReference type="Google" id="ProtNLM"/>
    </source>
</evidence>
<dbReference type="PANTHER" id="PTHR37305:SF1">
    <property type="entry name" value="MEMBRANE PROTEIN"/>
    <property type="match status" value="1"/>
</dbReference>
<evidence type="ECO:0000313" key="3">
    <source>
        <dbReference type="Proteomes" id="UP000838686"/>
    </source>
</evidence>
<feature type="transmembrane region" description="Helical" evidence="1">
    <location>
        <begin position="21"/>
        <end position="39"/>
    </location>
</feature>
<keyword evidence="1" id="KW-1133">Transmembrane helix</keyword>
<name>A0ABN8GMC1_9BACL</name>
<feature type="transmembrane region" description="Helical" evidence="1">
    <location>
        <begin position="237"/>
        <end position="259"/>
    </location>
</feature>
<reference evidence="2" key="1">
    <citation type="submission" date="2022-01" db="EMBL/GenBank/DDBJ databases">
        <authorList>
            <person name="Criscuolo A."/>
        </authorList>
    </citation>
    <scope>NUCLEOTIDE SEQUENCE</scope>
    <source>
        <strain evidence="2">CIP111893</strain>
    </source>
</reference>
<comment type="caution">
    <text evidence="2">The sequence shown here is derived from an EMBL/GenBank/DDBJ whole genome shotgun (WGS) entry which is preliminary data.</text>
</comment>
<proteinExistence type="predicted"/>
<feature type="transmembrane region" description="Helical" evidence="1">
    <location>
        <begin position="163"/>
        <end position="180"/>
    </location>
</feature>
<keyword evidence="3" id="KW-1185">Reference proteome</keyword>
<dbReference type="PANTHER" id="PTHR37305">
    <property type="entry name" value="INTEGRAL MEMBRANE PROTEIN-RELATED"/>
    <property type="match status" value="1"/>
</dbReference>
<feature type="transmembrane region" description="Helical" evidence="1">
    <location>
        <begin position="187"/>
        <end position="209"/>
    </location>
</feature>
<evidence type="ECO:0000256" key="1">
    <source>
        <dbReference type="SAM" id="Phobius"/>
    </source>
</evidence>
<dbReference type="Proteomes" id="UP000838686">
    <property type="component" value="Unassembled WGS sequence"/>
</dbReference>
<feature type="transmembrane region" description="Helical" evidence="1">
    <location>
        <begin position="59"/>
        <end position="78"/>
    </location>
</feature>
<dbReference type="Pfam" id="PF12730">
    <property type="entry name" value="ABC2_membrane_4"/>
    <property type="match status" value="1"/>
</dbReference>